<dbReference type="Proteomes" id="UP000618579">
    <property type="component" value="Unassembled WGS sequence"/>
</dbReference>
<dbReference type="RefSeq" id="WP_171681641.1">
    <property type="nucleotide sequence ID" value="NZ_WHNZ01000007.1"/>
</dbReference>
<evidence type="ECO:0000313" key="3">
    <source>
        <dbReference type="Proteomes" id="UP000618579"/>
    </source>
</evidence>
<keyword evidence="3" id="KW-1185">Reference proteome</keyword>
<organism evidence="2 3">
    <name type="scientific">Paenibacillus planticolens</name>
    <dbReference type="NCBI Taxonomy" id="2654976"/>
    <lineage>
        <taxon>Bacteria</taxon>
        <taxon>Bacillati</taxon>
        <taxon>Bacillota</taxon>
        <taxon>Bacilli</taxon>
        <taxon>Bacillales</taxon>
        <taxon>Paenibacillaceae</taxon>
        <taxon>Paenibacillus</taxon>
    </lineage>
</organism>
<name>A0ABX1ZI76_9BACL</name>
<keyword evidence="1" id="KW-0812">Transmembrane</keyword>
<proteinExistence type="predicted"/>
<gene>
    <name evidence="2" type="ORF">GC097_01820</name>
</gene>
<sequence>MKKLAFGKMYGLMKVEFIEYLKAAGTSSAVFVVTDSLVIIVLYKKCLAGFCYDRGAASITNGQKSAIERGMKLIDSGRSVKWR</sequence>
<accession>A0ABX1ZI76</accession>
<keyword evidence="1" id="KW-1133">Transmembrane helix</keyword>
<dbReference type="EMBL" id="WHNZ01000007">
    <property type="protein sequence ID" value="NOU98759.1"/>
    <property type="molecule type" value="Genomic_DNA"/>
</dbReference>
<reference evidence="2 3" key="1">
    <citation type="submission" date="2019-10" db="EMBL/GenBank/DDBJ databases">
        <title>Description of Paenibacillus pedi sp. nov.</title>
        <authorList>
            <person name="Carlier A."/>
            <person name="Qi S."/>
        </authorList>
    </citation>
    <scope>NUCLEOTIDE SEQUENCE [LARGE SCALE GENOMIC DNA]</scope>
    <source>
        <strain evidence="2 3">LMG 31457</strain>
    </source>
</reference>
<protein>
    <submittedName>
        <fullName evidence="2">Uncharacterized protein</fullName>
    </submittedName>
</protein>
<keyword evidence="1" id="KW-0472">Membrane</keyword>
<evidence type="ECO:0000313" key="2">
    <source>
        <dbReference type="EMBL" id="NOU98759.1"/>
    </source>
</evidence>
<comment type="caution">
    <text evidence="2">The sequence shown here is derived from an EMBL/GenBank/DDBJ whole genome shotgun (WGS) entry which is preliminary data.</text>
</comment>
<feature type="transmembrane region" description="Helical" evidence="1">
    <location>
        <begin position="20"/>
        <end position="43"/>
    </location>
</feature>
<evidence type="ECO:0000256" key="1">
    <source>
        <dbReference type="SAM" id="Phobius"/>
    </source>
</evidence>